<feature type="transmembrane region" description="Helical" evidence="8">
    <location>
        <begin position="125"/>
        <end position="144"/>
    </location>
</feature>
<keyword evidence="6 8" id="KW-0472">Membrane</keyword>
<protein>
    <recommendedName>
        <fullName evidence="3">Sodium-dependent dicarboxylate transporter SdcS</fullName>
    </recommendedName>
    <alternativeName>
        <fullName evidence="7">Na(+)/dicarboxylate symporter</fullName>
    </alternativeName>
</protein>
<dbReference type="NCBIfam" id="TIGR00785">
    <property type="entry name" value="dass"/>
    <property type="match status" value="1"/>
</dbReference>
<name>A0A494WYI4_9FIRM</name>
<dbReference type="PANTHER" id="PTHR10283">
    <property type="entry name" value="SOLUTE CARRIER FAMILY 13 MEMBER"/>
    <property type="match status" value="1"/>
</dbReference>
<accession>A0A494WYI4</accession>
<dbReference type="Pfam" id="PF00939">
    <property type="entry name" value="Na_sulph_symp"/>
    <property type="match status" value="1"/>
</dbReference>
<feature type="transmembrane region" description="Helical" evidence="8">
    <location>
        <begin position="207"/>
        <end position="229"/>
    </location>
</feature>
<organism evidence="9 10">
    <name type="scientific">Desulfofundulus salinus</name>
    <dbReference type="NCBI Taxonomy" id="2419843"/>
    <lineage>
        <taxon>Bacteria</taxon>
        <taxon>Bacillati</taxon>
        <taxon>Bacillota</taxon>
        <taxon>Clostridia</taxon>
        <taxon>Eubacteriales</taxon>
        <taxon>Peptococcaceae</taxon>
        <taxon>Desulfofundulus</taxon>
    </lineage>
</organism>
<feature type="transmembrane region" description="Helical" evidence="8">
    <location>
        <begin position="438"/>
        <end position="460"/>
    </location>
</feature>
<keyword evidence="5 8" id="KW-1133">Transmembrane helix</keyword>
<dbReference type="GO" id="GO:0005886">
    <property type="term" value="C:plasma membrane"/>
    <property type="evidence" value="ECO:0007669"/>
    <property type="project" value="TreeGrafter"/>
</dbReference>
<keyword evidence="10" id="KW-1185">Reference proteome</keyword>
<comment type="subcellular location">
    <subcellularLocation>
        <location evidence="1">Membrane</location>
        <topology evidence="1">Multi-pass membrane protein</topology>
    </subcellularLocation>
</comment>
<evidence type="ECO:0000256" key="8">
    <source>
        <dbReference type="SAM" id="Phobius"/>
    </source>
</evidence>
<dbReference type="AlphaFoldDB" id="A0A494WYI4"/>
<keyword evidence="4 8" id="KW-0812">Transmembrane</keyword>
<dbReference type="Proteomes" id="UP000271256">
    <property type="component" value="Unassembled WGS sequence"/>
</dbReference>
<sequence>MGRQKVFKLNEYRKKERTAPGLEPLDNGDGRVRFHAPLGKIKAFLKERKWLLLALVLTAVICLLPTPRGLTVQGKYALGLWAFVIVCFLTEAVPLPMTAMLIGSYQVFAGIAGFREVPRTFMDDAVIFIMGVLMMGAMLMKYNIHNRVALFMLKLCGTRIERVILGIVAFCAISAGFITEHAAVMIMLPIGVGIISLSGGYKKVPNLAKLIMLSIAYGVIIGGVSAPSGGARNALMLGLLNSLGVNVGYGQWMLMVMPFTLIMIPIVSYWLLNLFSPEITDLAGAIKAIREEMEADGPMTSQARMALAIFLAVVAGWIFASQRFGVGNIAMVGILLAAVLRLIDWSYLQQKTQWGVVLLYAGAISMGKMLIATGAASWLAGQLLHLAAAAEVTEGVSLLAVTATVTALVTNTMADGPTVAVLGPIFLKVAELSRTSPLVIGVATSLASAFSYLLVIATPANAIVYGPGFLQAQDFLKAGGVLFLISLVFTVTFLGGFWWHVLGVW</sequence>
<reference evidence="9 10" key="1">
    <citation type="submission" date="2018-10" db="EMBL/GenBank/DDBJ databases">
        <authorList>
            <person name="Grouzdev D.S."/>
            <person name="Krutkina M.S."/>
            <person name="Tourova T.P."/>
            <person name="Nazina T.N."/>
        </authorList>
    </citation>
    <scope>NUCLEOTIDE SEQUENCE [LARGE SCALE GENOMIC DNA]</scope>
    <source>
        <strain evidence="9 10">435</strain>
    </source>
</reference>
<proteinExistence type="inferred from homology"/>
<feature type="transmembrane region" description="Helical" evidence="8">
    <location>
        <begin position="326"/>
        <end position="343"/>
    </location>
</feature>
<dbReference type="GO" id="GO:1905039">
    <property type="term" value="P:carboxylic acid transmembrane transport"/>
    <property type="evidence" value="ECO:0007669"/>
    <property type="project" value="UniProtKB-ARBA"/>
</dbReference>
<evidence type="ECO:0000256" key="2">
    <source>
        <dbReference type="ARBA" id="ARBA00006772"/>
    </source>
</evidence>
<evidence type="ECO:0000256" key="7">
    <source>
        <dbReference type="ARBA" id="ARBA00031174"/>
    </source>
</evidence>
<dbReference type="RefSeq" id="WP_121450070.1">
    <property type="nucleotide sequence ID" value="NZ_RBWE01000001.1"/>
</dbReference>
<evidence type="ECO:0000256" key="4">
    <source>
        <dbReference type="ARBA" id="ARBA00022692"/>
    </source>
</evidence>
<feature type="transmembrane region" description="Helical" evidence="8">
    <location>
        <begin position="50"/>
        <end position="66"/>
    </location>
</feature>
<dbReference type="EMBL" id="RBWE01000001">
    <property type="protein sequence ID" value="RKO65594.1"/>
    <property type="molecule type" value="Genomic_DNA"/>
</dbReference>
<gene>
    <name evidence="9" type="ORF">D7024_00495</name>
</gene>
<feature type="transmembrane region" description="Helical" evidence="8">
    <location>
        <begin position="78"/>
        <end position="104"/>
    </location>
</feature>
<dbReference type="PANTHER" id="PTHR10283:SF82">
    <property type="entry name" value="SOLUTE CARRIER FAMILY 13 MEMBER 2"/>
    <property type="match status" value="1"/>
</dbReference>
<evidence type="ECO:0000256" key="6">
    <source>
        <dbReference type="ARBA" id="ARBA00023136"/>
    </source>
</evidence>
<evidence type="ECO:0000256" key="3">
    <source>
        <dbReference type="ARBA" id="ARBA00020150"/>
    </source>
</evidence>
<feature type="transmembrane region" description="Helical" evidence="8">
    <location>
        <begin position="249"/>
        <end position="272"/>
    </location>
</feature>
<feature type="transmembrane region" description="Helical" evidence="8">
    <location>
        <begin position="303"/>
        <end position="320"/>
    </location>
</feature>
<feature type="transmembrane region" description="Helical" evidence="8">
    <location>
        <begin position="355"/>
        <end position="379"/>
    </location>
</feature>
<evidence type="ECO:0000256" key="1">
    <source>
        <dbReference type="ARBA" id="ARBA00004141"/>
    </source>
</evidence>
<dbReference type="OrthoDB" id="37272at2"/>
<dbReference type="InterPro" id="IPR001898">
    <property type="entry name" value="SLC13A/DASS"/>
</dbReference>
<evidence type="ECO:0000313" key="10">
    <source>
        <dbReference type="Proteomes" id="UP000271256"/>
    </source>
</evidence>
<evidence type="ECO:0000313" key="9">
    <source>
        <dbReference type="EMBL" id="RKO65594.1"/>
    </source>
</evidence>
<comment type="similarity">
    <text evidence="2">Belongs to the SLC13A/DASS transporter (TC 2.A.47) family. NADC subfamily.</text>
</comment>
<comment type="caution">
    <text evidence="9">The sequence shown here is derived from an EMBL/GenBank/DDBJ whole genome shotgun (WGS) entry which is preliminary data.</text>
</comment>
<dbReference type="GO" id="GO:0008514">
    <property type="term" value="F:organic anion transmembrane transporter activity"/>
    <property type="evidence" value="ECO:0007669"/>
    <property type="project" value="UniProtKB-ARBA"/>
</dbReference>
<feature type="transmembrane region" description="Helical" evidence="8">
    <location>
        <begin position="399"/>
        <end position="426"/>
    </location>
</feature>
<evidence type="ECO:0000256" key="5">
    <source>
        <dbReference type="ARBA" id="ARBA00022989"/>
    </source>
</evidence>
<feature type="transmembrane region" description="Helical" evidence="8">
    <location>
        <begin position="164"/>
        <end position="195"/>
    </location>
</feature>
<feature type="transmembrane region" description="Helical" evidence="8">
    <location>
        <begin position="480"/>
        <end position="502"/>
    </location>
</feature>